<evidence type="ECO:0000313" key="2">
    <source>
        <dbReference type="Proteomes" id="UP000285650"/>
    </source>
</evidence>
<proteinExistence type="predicted"/>
<comment type="caution">
    <text evidence="1">The sequence shown here is derived from an EMBL/GenBank/DDBJ whole genome shotgun (WGS) entry which is preliminary data.</text>
</comment>
<accession>A0A414LDX0</accession>
<gene>
    <name evidence="1" type="ORF">DW712_07510</name>
</gene>
<sequence length="320" mass="37396">MTKNYIVKELINKMKERIPQGQNLANYLTDTLYMGKEAVYRRLRGEVAFTFDEIAVISHNLGISIDQIIGNHLTNRVTFDVNLLHSPNLFESYYEIIERYLRIFGFLKPDGNTEVYSATNTIPFTLYSSYEYLSKFRLCRWIYQHGKVKTPNSLSEMNVPEKIVASHKKLCEGLRKSEKTYFIWDSNVFLSFVKEIKYFAGLNLISTSDVMYLKNELQQLLIELEQLSVKGEFSEGHELYIYLSNIDFEATYTYVADKDFQISLFRVYSISSMDSQSPQICQIQKNWIQSLRRHSTLISGSGEAQRIEFIEKQKNIIDML</sequence>
<reference evidence="1 2" key="1">
    <citation type="submission" date="2018-08" db="EMBL/GenBank/DDBJ databases">
        <title>A genome reference for cultivated species of the human gut microbiota.</title>
        <authorList>
            <person name="Zou Y."/>
            <person name="Xue W."/>
            <person name="Luo G."/>
        </authorList>
    </citation>
    <scope>NUCLEOTIDE SEQUENCE [LARGE SCALE GENOMIC DNA]</scope>
    <source>
        <strain evidence="1 2">AM27-17</strain>
    </source>
</reference>
<name>A0A414LDX0_9BACE</name>
<dbReference type="RefSeq" id="WP_118221506.1">
    <property type="nucleotide sequence ID" value="NZ_JADNIJ010000002.1"/>
</dbReference>
<dbReference type="EMBL" id="QSKV01000004">
    <property type="protein sequence ID" value="RHE92966.1"/>
    <property type="molecule type" value="Genomic_DNA"/>
</dbReference>
<dbReference type="AlphaFoldDB" id="A0A414LDX0"/>
<organism evidence="1 2">
    <name type="scientific">Bacteroides intestinalis</name>
    <dbReference type="NCBI Taxonomy" id="329854"/>
    <lineage>
        <taxon>Bacteria</taxon>
        <taxon>Pseudomonadati</taxon>
        <taxon>Bacteroidota</taxon>
        <taxon>Bacteroidia</taxon>
        <taxon>Bacteroidales</taxon>
        <taxon>Bacteroidaceae</taxon>
        <taxon>Bacteroides</taxon>
    </lineage>
</organism>
<protein>
    <recommendedName>
        <fullName evidence="3">Transcription regulator BetR N-terminal domain-containing protein</fullName>
    </recommendedName>
</protein>
<evidence type="ECO:0000313" key="1">
    <source>
        <dbReference type="EMBL" id="RHE92966.1"/>
    </source>
</evidence>
<dbReference type="Proteomes" id="UP000285650">
    <property type="component" value="Unassembled WGS sequence"/>
</dbReference>
<evidence type="ECO:0008006" key="3">
    <source>
        <dbReference type="Google" id="ProtNLM"/>
    </source>
</evidence>